<dbReference type="InterPro" id="IPR008250">
    <property type="entry name" value="ATPase_P-typ_transduc_dom_A_sf"/>
</dbReference>
<dbReference type="InterPro" id="IPR023214">
    <property type="entry name" value="HAD_sf"/>
</dbReference>
<keyword evidence="7 10" id="KW-0472">Membrane</keyword>
<feature type="transmembrane region" description="Helical" evidence="10">
    <location>
        <begin position="296"/>
        <end position="315"/>
    </location>
</feature>
<keyword evidence="12" id="KW-0378">Hydrolase</keyword>
<feature type="transmembrane region" description="Helical" evidence="10">
    <location>
        <begin position="126"/>
        <end position="143"/>
    </location>
</feature>
<keyword evidence="4 10" id="KW-0479">Metal-binding</keyword>
<dbReference type="Gene3D" id="3.40.1110.10">
    <property type="entry name" value="Calcium-transporting ATPase, cytoplasmic domain N"/>
    <property type="match status" value="1"/>
</dbReference>
<reference evidence="12 13" key="1">
    <citation type="submission" date="2019-02" db="EMBL/GenBank/DDBJ databases">
        <title>Deep-cultivation of Planctomycetes and their phenomic and genomic characterization uncovers novel biology.</title>
        <authorList>
            <person name="Wiegand S."/>
            <person name="Jogler M."/>
            <person name="Boedeker C."/>
            <person name="Pinto D."/>
            <person name="Vollmers J."/>
            <person name="Rivas-Marin E."/>
            <person name="Kohn T."/>
            <person name="Peeters S.H."/>
            <person name="Heuer A."/>
            <person name="Rast P."/>
            <person name="Oberbeckmann S."/>
            <person name="Bunk B."/>
            <person name="Jeske O."/>
            <person name="Meyerdierks A."/>
            <person name="Storesund J.E."/>
            <person name="Kallscheuer N."/>
            <person name="Luecker S."/>
            <person name="Lage O.M."/>
            <person name="Pohl T."/>
            <person name="Merkel B.J."/>
            <person name="Hornburger P."/>
            <person name="Mueller R.-W."/>
            <person name="Bruemmer F."/>
            <person name="Labrenz M."/>
            <person name="Spormann A.M."/>
            <person name="Op den Camp H."/>
            <person name="Overmann J."/>
            <person name="Amann R."/>
            <person name="Jetten M.S.M."/>
            <person name="Mascher T."/>
            <person name="Medema M.H."/>
            <person name="Devos D.P."/>
            <person name="Kaster A.-K."/>
            <person name="Ovreas L."/>
            <person name="Rohde M."/>
            <person name="Galperin M.Y."/>
            <person name="Jogler C."/>
        </authorList>
    </citation>
    <scope>NUCLEOTIDE SEQUENCE [LARGE SCALE GENOMIC DNA]</scope>
    <source>
        <strain evidence="12 13">KS4</strain>
    </source>
</reference>
<dbReference type="InterPro" id="IPR023299">
    <property type="entry name" value="ATPase_P-typ_cyto_dom_N"/>
</dbReference>
<keyword evidence="3 10" id="KW-0812">Transmembrane</keyword>
<dbReference type="PANTHER" id="PTHR48085">
    <property type="entry name" value="CADMIUM/ZINC-TRANSPORTING ATPASE HMA2-RELATED"/>
    <property type="match status" value="1"/>
</dbReference>
<keyword evidence="13" id="KW-1185">Reference proteome</keyword>
<evidence type="ECO:0000256" key="5">
    <source>
        <dbReference type="ARBA" id="ARBA00022967"/>
    </source>
</evidence>
<evidence type="ECO:0000256" key="3">
    <source>
        <dbReference type="ARBA" id="ARBA00022692"/>
    </source>
</evidence>
<evidence type="ECO:0000256" key="10">
    <source>
        <dbReference type="RuleBase" id="RU362081"/>
    </source>
</evidence>
<dbReference type="InterPro" id="IPR059000">
    <property type="entry name" value="ATPase_P-type_domA"/>
</dbReference>
<keyword evidence="10" id="KW-0067">ATP-binding</keyword>
<feature type="transmembrane region" description="Helical" evidence="10">
    <location>
        <begin position="327"/>
        <end position="351"/>
    </location>
</feature>
<dbReference type="InterPro" id="IPR023298">
    <property type="entry name" value="ATPase_P-typ_TM_dom_sf"/>
</dbReference>
<dbReference type="EMBL" id="CP036425">
    <property type="protein sequence ID" value="QDU33658.1"/>
    <property type="molecule type" value="Genomic_DNA"/>
</dbReference>
<dbReference type="PRINTS" id="PR00119">
    <property type="entry name" value="CATATPASE"/>
</dbReference>
<dbReference type="SUPFAM" id="SSF56784">
    <property type="entry name" value="HAD-like"/>
    <property type="match status" value="1"/>
</dbReference>
<feature type="transmembrane region" description="Helical" evidence="10">
    <location>
        <begin position="640"/>
        <end position="658"/>
    </location>
</feature>
<comment type="similarity">
    <text evidence="2 10">Belongs to the cation transport ATPase (P-type) (TC 3.A.3) family. Type IB subfamily.</text>
</comment>
<comment type="subcellular location">
    <subcellularLocation>
        <location evidence="10">Cell membrane</location>
    </subcellularLocation>
    <subcellularLocation>
        <location evidence="1">Membrane</location>
    </subcellularLocation>
</comment>
<dbReference type="SUPFAM" id="SSF81653">
    <property type="entry name" value="Calcium ATPase, transduction domain A"/>
    <property type="match status" value="1"/>
</dbReference>
<dbReference type="GO" id="GO:0016887">
    <property type="term" value="F:ATP hydrolysis activity"/>
    <property type="evidence" value="ECO:0007669"/>
    <property type="project" value="InterPro"/>
</dbReference>
<feature type="domain" description="P-type ATPase A" evidence="11">
    <location>
        <begin position="155"/>
        <end position="277"/>
    </location>
</feature>
<protein>
    <recommendedName>
        <fullName evidence="8">P-type Zn(2+) transporter</fullName>
        <ecNumber evidence="8">7.2.2.12</ecNumber>
    </recommendedName>
</protein>
<evidence type="ECO:0000256" key="1">
    <source>
        <dbReference type="ARBA" id="ARBA00004370"/>
    </source>
</evidence>
<evidence type="ECO:0000256" key="4">
    <source>
        <dbReference type="ARBA" id="ARBA00022723"/>
    </source>
</evidence>
<dbReference type="SFLD" id="SFLDF00027">
    <property type="entry name" value="p-type_atpase"/>
    <property type="match status" value="1"/>
</dbReference>
<evidence type="ECO:0000256" key="2">
    <source>
        <dbReference type="ARBA" id="ARBA00006024"/>
    </source>
</evidence>
<proteinExistence type="inferred from homology"/>
<dbReference type="Gene3D" id="2.70.150.10">
    <property type="entry name" value="Calcium-transporting ATPase, cytoplasmic transduction domain A"/>
    <property type="match status" value="1"/>
</dbReference>
<keyword evidence="10" id="KW-0547">Nucleotide-binding</keyword>
<keyword evidence="6 10" id="KW-1133">Transmembrane helix</keyword>
<dbReference type="GO" id="GO:0016463">
    <property type="term" value="F:P-type zinc transporter activity"/>
    <property type="evidence" value="ECO:0007669"/>
    <property type="project" value="UniProtKB-EC"/>
</dbReference>
<dbReference type="InterPro" id="IPR001757">
    <property type="entry name" value="P_typ_ATPase"/>
</dbReference>
<keyword evidence="10" id="KW-1003">Cell membrane</keyword>
<dbReference type="InterPro" id="IPR036412">
    <property type="entry name" value="HAD-like_sf"/>
</dbReference>
<dbReference type="Proteomes" id="UP000317369">
    <property type="component" value="Chromosome"/>
</dbReference>
<feature type="transmembrane region" description="Helical" evidence="10">
    <location>
        <begin position="48"/>
        <end position="67"/>
    </location>
</feature>
<dbReference type="GO" id="GO:0046872">
    <property type="term" value="F:metal ion binding"/>
    <property type="evidence" value="ECO:0007669"/>
    <property type="project" value="UniProtKB-KW"/>
</dbReference>
<evidence type="ECO:0000256" key="9">
    <source>
        <dbReference type="ARBA" id="ARBA00047308"/>
    </source>
</evidence>
<dbReference type="SFLD" id="SFLDS00003">
    <property type="entry name" value="Haloacid_Dehalogenase"/>
    <property type="match status" value="1"/>
</dbReference>
<sequence>MMVFHKGMQYHSGHDRGGGVSGGGVCCGDHDHAGVAGHGGWLGENSELIYAIASGVCLVVGALLWWLTGLPEWVGLVWVLGAYYFGGWYTLKEAIESVSGGRFEIDFLMLVAAGGAAYLGEYGDGAFLLFLFSLGHALEHYAMGRAKRAIESLAELTPTFARVIRDGQEVEVGIEEIVVGDLVKVRPDERIAVDGVVVEGGSEVDQAAVTGESVPVEKVAYEVDGGERSSRVIEMIDRVGKESLVFAGTINGRGSMSVVVSKAAGDSTLSRLIRMVKEAQGKRSRTELLTAGFERVYVPCVIGFVVMLLFAWVVIDEGFDVSLYRAIAVLVGASPCALAIATPSAVLSGIARGARGGILIKGGGALEALGEVDVVAYDKTGTLTKGEPRLVDVVSCEGVSERELLSVAMGVEKESGHPLAMAVVEGANHRLDGGDGVEVEEAESVTGFGVKGVIDGEAVMVGKLGMFEEVGGEAKAEVEREVGRLSDGGRTTMVVKKGERYLGVLGVMDEAREEAKVVVAMMREMGVKRQVMLTGDHERVAEAVGQAVGVDEVMGGLLPEDKVGAVERLGTGGEVVAMVGDGVNDAPAMARSGVGIAMGAAGSDVALETAEVALMSDRLGGLPTAVGLGRKAKVIVRENLWISLGMVGILIPAAMSGLEIGPVVVLHEGSTVVVVFNALRLLGYGKGE</sequence>
<dbReference type="GO" id="GO:0005886">
    <property type="term" value="C:plasma membrane"/>
    <property type="evidence" value="ECO:0007669"/>
    <property type="project" value="UniProtKB-SubCell"/>
</dbReference>
<dbReference type="GO" id="GO:0005524">
    <property type="term" value="F:ATP binding"/>
    <property type="evidence" value="ECO:0007669"/>
    <property type="project" value="UniProtKB-UniRule"/>
</dbReference>
<dbReference type="InterPro" id="IPR051014">
    <property type="entry name" value="Cation_Transport_ATPase_IB"/>
</dbReference>
<dbReference type="SFLD" id="SFLDG00002">
    <property type="entry name" value="C1.7:_P-type_atpase_like"/>
    <property type="match status" value="1"/>
</dbReference>
<dbReference type="NCBIfam" id="TIGR01494">
    <property type="entry name" value="ATPase_P-type"/>
    <property type="match status" value="2"/>
</dbReference>
<comment type="catalytic activity">
    <reaction evidence="9">
        <text>Zn(2+)(in) + ATP + H2O = Zn(2+)(out) + ADP + phosphate + H(+)</text>
        <dbReference type="Rhea" id="RHEA:20621"/>
        <dbReference type="ChEBI" id="CHEBI:15377"/>
        <dbReference type="ChEBI" id="CHEBI:15378"/>
        <dbReference type="ChEBI" id="CHEBI:29105"/>
        <dbReference type="ChEBI" id="CHEBI:30616"/>
        <dbReference type="ChEBI" id="CHEBI:43474"/>
        <dbReference type="ChEBI" id="CHEBI:456216"/>
        <dbReference type="EC" id="7.2.2.12"/>
    </reaction>
</comment>
<evidence type="ECO:0000256" key="8">
    <source>
        <dbReference type="ARBA" id="ARBA00039097"/>
    </source>
</evidence>
<evidence type="ECO:0000313" key="12">
    <source>
        <dbReference type="EMBL" id="QDU33658.1"/>
    </source>
</evidence>
<dbReference type="SUPFAM" id="SSF81665">
    <property type="entry name" value="Calcium ATPase, transmembrane domain M"/>
    <property type="match status" value="1"/>
</dbReference>
<organism evidence="12 13">
    <name type="scientific">Poriferisphaera corsica</name>
    <dbReference type="NCBI Taxonomy" id="2528020"/>
    <lineage>
        <taxon>Bacteria</taxon>
        <taxon>Pseudomonadati</taxon>
        <taxon>Planctomycetota</taxon>
        <taxon>Phycisphaerae</taxon>
        <taxon>Phycisphaerales</taxon>
        <taxon>Phycisphaeraceae</taxon>
        <taxon>Poriferisphaera</taxon>
    </lineage>
</organism>
<dbReference type="InterPro" id="IPR027256">
    <property type="entry name" value="P-typ_ATPase_IB"/>
</dbReference>
<evidence type="ECO:0000313" key="13">
    <source>
        <dbReference type="Proteomes" id="UP000317369"/>
    </source>
</evidence>
<dbReference type="Gene3D" id="3.40.50.1000">
    <property type="entry name" value="HAD superfamily/HAD-like"/>
    <property type="match status" value="1"/>
</dbReference>
<dbReference type="KEGG" id="pcor:KS4_17140"/>
<dbReference type="InterPro" id="IPR018303">
    <property type="entry name" value="ATPase_P-typ_P_site"/>
</dbReference>
<keyword evidence="5" id="KW-1278">Translocase</keyword>
<dbReference type="Pfam" id="PF00702">
    <property type="entry name" value="Hydrolase"/>
    <property type="match status" value="1"/>
</dbReference>
<evidence type="ECO:0000259" key="11">
    <source>
        <dbReference type="Pfam" id="PF00122"/>
    </source>
</evidence>
<dbReference type="InterPro" id="IPR044492">
    <property type="entry name" value="P_typ_ATPase_HD_dom"/>
</dbReference>
<evidence type="ECO:0000256" key="7">
    <source>
        <dbReference type="ARBA" id="ARBA00023136"/>
    </source>
</evidence>
<dbReference type="NCBIfam" id="TIGR01525">
    <property type="entry name" value="ATPase-IB_hvy"/>
    <property type="match status" value="1"/>
</dbReference>
<gene>
    <name evidence="12" type="primary">cadA_2</name>
    <name evidence="12" type="ORF">KS4_17140</name>
</gene>
<dbReference type="AlphaFoldDB" id="A0A517YTV9"/>
<accession>A0A517YTV9</accession>
<dbReference type="Pfam" id="PF00122">
    <property type="entry name" value="E1-E2_ATPase"/>
    <property type="match status" value="1"/>
</dbReference>
<evidence type="ECO:0000256" key="6">
    <source>
        <dbReference type="ARBA" id="ARBA00022989"/>
    </source>
</evidence>
<dbReference type="PROSITE" id="PS00154">
    <property type="entry name" value="ATPASE_E1_E2"/>
    <property type="match status" value="1"/>
</dbReference>
<name>A0A517YTV9_9BACT</name>
<dbReference type="PANTHER" id="PTHR48085:SF5">
    <property type="entry name" value="CADMIUM_ZINC-TRANSPORTING ATPASE HMA4-RELATED"/>
    <property type="match status" value="1"/>
</dbReference>
<feature type="transmembrane region" description="Helical" evidence="10">
    <location>
        <begin position="73"/>
        <end position="91"/>
    </location>
</feature>
<dbReference type="EC" id="7.2.2.12" evidence="8"/>